<sequence length="47" mass="5014">MALGCCIGSNANCKNLIEALSSEKTKDAKMRPYVGLVHRSGQCAASW</sequence>
<reference evidence="1" key="1">
    <citation type="submission" date="2019-04" db="EMBL/GenBank/DDBJ databases">
        <authorList>
            <person name="Brambilla D."/>
        </authorList>
    </citation>
    <scope>NUCLEOTIDE SEQUENCE</scope>
    <source>
        <strain evidence="1">BAL1</strain>
    </source>
</reference>
<organism evidence="1">
    <name type="scientific">Rheinheimera sp. BAL341</name>
    <dbReference type="NCBI Taxonomy" id="1708203"/>
    <lineage>
        <taxon>Bacteria</taxon>
        <taxon>Pseudomonadati</taxon>
        <taxon>Pseudomonadota</taxon>
        <taxon>Gammaproteobacteria</taxon>
        <taxon>Chromatiales</taxon>
        <taxon>Chromatiaceae</taxon>
        <taxon>Rheinheimera</taxon>
    </lineage>
</organism>
<name>A0A486XXQ7_9GAMM</name>
<proteinExistence type="predicted"/>
<protein>
    <submittedName>
        <fullName evidence="1">Uncharacterized protein</fullName>
    </submittedName>
</protein>
<accession>A0A486XXQ7</accession>
<dbReference type="AlphaFoldDB" id="A0A486XXQ7"/>
<dbReference type="EMBL" id="CAAJGR010000039">
    <property type="protein sequence ID" value="VHO06808.1"/>
    <property type="molecule type" value="Genomic_DNA"/>
</dbReference>
<gene>
    <name evidence="1" type="ORF">BAL341_3781</name>
</gene>
<evidence type="ECO:0000313" key="1">
    <source>
        <dbReference type="EMBL" id="VHO06808.1"/>
    </source>
</evidence>